<reference evidence="1" key="1">
    <citation type="submission" date="2022-04" db="EMBL/GenBank/DDBJ databases">
        <title>Chromosome-scale genome assembly of Holotrichia oblita Faldermann.</title>
        <authorList>
            <person name="Rongchong L."/>
        </authorList>
    </citation>
    <scope>NUCLEOTIDE SEQUENCE</scope>
    <source>
        <strain evidence="1">81SQS9</strain>
    </source>
</reference>
<accession>A0ACB9TYE4</accession>
<comment type="caution">
    <text evidence="1">The sequence shown here is derived from an EMBL/GenBank/DDBJ whole genome shotgun (WGS) entry which is preliminary data.</text>
</comment>
<dbReference type="EMBL" id="CM043015">
    <property type="protein sequence ID" value="KAI4471825.1"/>
    <property type="molecule type" value="Genomic_DNA"/>
</dbReference>
<keyword evidence="2" id="KW-1185">Reference proteome</keyword>
<evidence type="ECO:0000313" key="1">
    <source>
        <dbReference type="EMBL" id="KAI4471825.1"/>
    </source>
</evidence>
<gene>
    <name evidence="1" type="ORF">MML48_1g12410</name>
</gene>
<dbReference type="Proteomes" id="UP001056778">
    <property type="component" value="Chromosome 1"/>
</dbReference>
<protein>
    <submittedName>
        <fullName evidence="1">15-hydroxyprostaglandin dehydrogenase [nad(+)]</fullName>
    </submittedName>
</protein>
<sequence length="265" mass="28847">MSVENKVAIVTGGASGIGFQYALELLQNGLRAVTLADTDAAKGEEAVAKISNDFGADKVLFVETDVSVKVQLANAFKQTVEKFGNLDIVINNAGVMVEAIWEKMININLKGTIYSCILAMEEYFPKYKSGDEGIIVNTSSVAGLQEVPIFPFYATTKHAIIGLSKSLGTPQNYATTKTRVMTICPGPTVTPLMQDLENKAFNERYRALTGEFFKLVGDVGKPQTVDVVSKCMMKVIQEGSNGSIWVVENGEIYEIAPPDRKDMKK</sequence>
<evidence type="ECO:0000313" key="2">
    <source>
        <dbReference type="Proteomes" id="UP001056778"/>
    </source>
</evidence>
<name>A0ACB9TYE4_HOLOL</name>
<proteinExistence type="predicted"/>
<organism evidence="1 2">
    <name type="scientific">Holotrichia oblita</name>
    <name type="common">Chafer beetle</name>
    <dbReference type="NCBI Taxonomy" id="644536"/>
    <lineage>
        <taxon>Eukaryota</taxon>
        <taxon>Metazoa</taxon>
        <taxon>Ecdysozoa</taxon>
        <taxon>Arthropoda</taxon>
        <taxon>Hexapoda</taxon>
        <taxon>Insecta</taxon>
        <taxon>Pterygota</taxon>
        <taxon>Neoptera</taxon>
        <taxon>Endopterygota</taxon>
        <taxon>Coleoptera</taxon>
        <taxon>Polyphaga</taxon>
        <taxon>Scarabaeiformia</taxon>
        <taxon>Scarabaeidae</taxon>
        <taxon>Melolonthinae</taxon>
        <taxon>Holotrichia</taxon>
    </lineage>
</organism>